<sequence>MQTKNVKSAGKLLAVLECFSSLDRRLSVAEIARRTALPRSTAHRLILALKEIGFLEQDRSRDEYRLGMKLFELGSIVLFNMDLQREAKPFVEALASLTREAVHLCVFDGSRMVFVERSSGGRTGQNNATITMETTPCHCTGVGKVALAFQPDAVIDRVIGFGLPAYTRNTITDPTRLKEELAATRARGFALDFGEIEPGRNCVAAPIRNTGGQVFAAISVSGSSTRLRPETLEQLAPILTSHAESISLRLGYNPDEARPVTGKARGRRTARRKDEETAPSGAA</sequence>
<evidence type="ECO:0000313" key="7">
    <source>
        <dbReference type="EMBL" id="NYZ20877.1"/>
    </source>
</evidence>
<keyword evidence="2" id="KW-0238">DNA-binding</keyword>
<dbReference type="PROSITE" id="PS51078">
    <property type="entry name" value="ICLR_ED"/>
    <property type="match status" value="1"/>
</dbReference>
<dbReference type="PANTHER" id="PTHR30136:SF35">
    <property type="entry name" value="HTH-TYPE TRANSCRIPTIONAL REGULATOR RV1719"/>
    <property type="match status" value="1"/>
</dbReference>
<feature type="domain" description="IclR-ED" evidence="6">
    <location>
        <begin position="69"/>
        <end position="252"/>
    </location>
</feature>
<evidence type="ECO:0000256" key="4">
    <source>
        <dbReference type="SAM" id="MobiDB-lite"/>
    </source>
</evidence>
<dbReference type="InterPro" id="IPR036388">
    <property type="entry name" value="WH-like_DNA-bd_sf"/>
</dbReference>
<dbReference type="Gene3D" id="1.10.10.10">
    <property type="entry name" value="Winged helix-like DNA-binding domain superfamily/Winged helix DNA-binding domain"/>
    <property type="match status" value="1"/>
</dbReference>
<protein>
    <submittedName>
        <fullName evidence="7">IclR family transcriptional regulator</fullName>
    </submittedName>
</protein>
<reference evidence="7 8" key="1">
    <citation type="submission" date="2020-05" db="EMBL/GenBank/DDBJ databases">
        <title>Azospirillum oleiclasticum sp. nov, a nitrogen-fixing and heavy crude oil-emulsifying bacterium isolated from the crude oil of Yumen Oilfield.</title>
        <authorList>
            <person name="Wu D."/>
            <person name="Cai M."/>
            <person name="Zhang X."/>
        </authorList>
    </citation>
    <scope>NUCLEOTIDE SEQUENCE [LARGE SCALE GENOMIC DNA]</scope>
    <source>
        <strain evidence="7 8">ROY-1-1-2</strain>
    </source>
</reference>
<dbReference type="InterPro" id="IPR029016">
    <property type="entry name" value="GAF-like_dom_sf"/>
</dbReference>
<evidence type="ECO:0000256" key="2">
    <source>
        <dbReference type="ARBA" id="ARBA00023125"/>
    </source>
</evidence>
<dbReference type="RefSeq" id="WP_180282653.1">
    <property type="nucleotide sequence ID" value="NZ_JABFDB010000009.1"/>
</dbReference>
<evidence type="ECO:0000259" key="5">
    <source>
        <dbReference type="PROSITE" id="PS51077"/>
    </source>
</evidence>
<dbReference type="InterPro" id="IPR005471">
    <property type="entry name" value="Tscrpt_reg_IclR_N"/>
</dbReference>
<dbReference type="Pfam" id="PF01614">
    <property type="entry name" value="IclR_C"/>
    <property type="match status" value="1"/>
</dbReference>
<dbReference type="EMBL" id="JABFDB010000009">
    <property type="protein sequence ID" value="NYZ20877.1"/>
    <property type="molecule type" value="Genomic_DNA"/>
</dbReference>
<evidence type="ECO:0000259" key="6">
    <source>
        <dbReference type="PROSITE" id="PS51078"/>
    </source>
</evidence>
<dbReference type="SMART" id="SM00346">
    <property type="entry name" value="HTH_ICLR"/>
    <property type="match status" value="1"/>
</dbReference>
<keyword evidence="1" id="KW-0805">Transcription regulation</keyword>
<dbReference type="InterPro" id="IPR050707">
    <property type="entry name" value="HTH_MetabolicPath_Reg"/>
</dbReference>
<organism evidence="7 8">
    <name type="scientific">Azospirillum oleiclasticum</name>
    <dbReference type="NCBI Taxonomy" id="2735135"/>
    <lineage>
        <taxon>Bacteria</taxon>
        <taxon>Pseudomonadati</taxon>
        <taxon>Pseudomonadota</taxon>
        <taxon>Alphaproteobacteria</taxon>
        <taxon>Rhodospirillales</taxon>
        <taxon>Azospirillaceae</taxon>
        <taxon>Azospirillum</taxon>
    </lineage>
</organism>
<keyword evidence="3" id="KW-0804">Transcription</keyword>
<dbReference type="PANTHER" id="PTHR30136">
    <property type="entry name" value="HELIX-TURN-HELIX TRANSCRIPTIONAL REGULATOR, ICLR FAMILY"/>
    <property type="match status" value="1"/>
</dbReference>
<dbReference type="Proteomes" id="UP000584642">
    <property type="component" value="Unassembled WGS sequence"/>
</dbReference>
<evidence type="ECO:0000313" key="8">
    <source>
        <dbReference type="Proteomes" id="UP000584642"/>
    </source>
</evidence>
<dbReference type="Gene3D" id="3.30.450.40">
    <property type="match status" value="1"/>
</dbReference>
<evidence type="ECO:0000256" key="3">
    <source>
        <dbReference type="ARBA" id="ARBA00023163"/>
    </source>
</evidence>
<accession>A0ABX2T9Z0</accession>
<comment type="caution">
    <text evidence="7">The sequence shown here is derived from an EMBL/GenBank/DDBJ whole genome shotgun (WGS) entry which is preliminary data.</text>
</comment>
<dbReference type="SUPFAM" id="SSF46785">
    <property type="entry name" value="Winged helix' DNA-binding domain"/>
    <property type="match status" value="1"/>
</dbReference>
<feature type="region of interest" description="Disordered" evidence="4">
    <location>
        <begin position="252"/>
        <end position="283"/>
    </location>
</feature>
<dbReference type="PROSITE" id="PS51077">
    <property type="entry name" value="HTH_ICLR"/>
    <property type="match status" value="1"/>
</dbReference>
<feature type="domain" description="HTH iclR-type" evidence="5">
    <location>
        <begin position="6"/>
        <end position="68"/>
    </location>
</feature>
<gene>
    <name evidence="7" type="ORF">HND93_14280</name>
</gene>
<keyword evidence="8" id="KW-1185">Reference proteome</keyword>
<dbReference type="InterPro" id="IPR036390">
    <property type="entry name" value="WH_DNA-bd_sf"/>
</dbReference>
<proteinExistence type="predicted"/>
<name>A0ABX2T9Z0_9PROT</name>
<dbReference type="InterPro" id="IPR014757">
    <property type="entry name" value="Tscrpt_reg_IclR_C"/>
</dbReference>
<dbReference type="Pfam" id="PF09339">
    <property type="entry name" value="HTH_IclR"/>
    <property type="match status" value="1"/>
</dbReference>
<dbReference type="SUPFAM" id="SSF55781">
    <property type="entry name" value="GAF domain-like"/>
    <property type="match status" value="1"/>
</dbReference>
<evidence type="ECO:0000256" key="1">
    <source>
        <dbReference type="ARBA" id="ARBA00023015"/>
    </source>
</evidence>